<evidence type="ECO:0000313" key="2">
    <source>
        <dbReference type="EMBL" id="PNH08665.1"/>
    </source>
</evidence>
<dbReference type="PROSITE" id="PS50005">
    <property type="entry name" value="TPR"/>
    <property type="match status" value="1"/>
</dbReference>
<dbReference type="InterPro" id="IPR011990">
    <property type="entry name" value="TPR-like_helical_dom_sf"/>
</dbReference>
<dbReference type="SMART" id="SM00028">
    <property type="entry name" value="TPR"/>
    <property type="match status" value="3"/>
</dbReference>
<dbReference type="SUPFAM" id="SSF48452">
    <property type="entry name" value="TPR-like"/>
    <property type="match status" value="1"/>
</dbReference>
<dbReference type="EMBL" id="PGGS01000120">
    <property type="protein sequence ID" value="PNH08665.1"/>
    <property type="molecule type" value="Genomic_DNA"/>
</dbReference>
<dbReference type="OrthoDB" id="2423701at2759"/>
<feature type="repeat" description="TPR" evidence="1">
    <location>
        <begin position="108"/>
        <end position="141"/>
    </location>
</feature>
<dbReference type="SUPFAM" id="SSF52833">
    <property type="entry name" value="Thioredoxin-like"/>
    <property type="match status" value="1"/>
</dbReference>
<comment type="caution">
    <text evidence="2">The sequence shown here is derived from an EMBL/GenBank/DDBJ whole genome shotgun (WGS) entry which is preliminary data.</text>
</comment>
<evidence type="ECO:0000256" key="1">
    <source>
        <dbReference type="PROSITE-ProRule" id="PRU00339"/>
    </source>
</evidence>
<keyword evidence="1" id="KW-0802">TPR repeat</keyword>
<evidence type="ECO:0000313" key="3">
    <source>
        <dbReference type="Proteomes" id="UP000236333"/>
    </source>
</evidence>
<organism evidence="2 3">
    <name type="scientific">Tetrabaena socialis</name>
    <dbReference type="NCBI Taxonomy" id="47790"/>
    <lineage>
        <taxon>Eukaryota</taxon>
        <taxon>Viridiplantae</taxon>
        <taxon>Chlorophyta</taxon>
        <taxon>core chlorophytes</taxon>
        <taxon>Chlorophyceae</taxon>
        <taxon>CS clade</taxon>
        <taxon>Chlamydomonadales</taxon>
        <taxon>Tetrabaenaceae</taxon>
        <taxon>Tetrabaena</taxon>
    </lineage>
</organism>
<protein>
    <submittedName>
        <fullName evidence="2">Protein STIP1</fullName>
    </submittedName>
</protein>
<dbReference type="CDD" id="cd02980">
    <property type="entry name" value="TRX_Fd_family"/>
    <property type="match status" value="1"/>
</dbReference>
<dbReference type="Gene3D" id="3.40.30.10">
    <property type="entry name" value="Glutaredoxin"/>
    <property type="match status" value="1"/>
</dbReference>
<dbReference type="InterPro" id="IPR036249">
    <property type="entry name" value="Thioredoxin-like_sf"/>
</dbReference>
<proteinExistence type="predicted"/>
<dbReference type="PANTHER" id="PTHR47682:SF1">
    <property type="entry name" value="TETRATRICOPEPTIDE REPEAT (TPR)-CONTAINING PROTEIN"/>
    <property type="match status" value="1"/>
</dbReference>
<dbReference type="PANTHER" id="PTHR47682">
    <property type="entry name" value="TETRATRICOPEPTIDE REPEAT (TPR)-CONTAINING PROTEIN"/>
    <property type="match status" value="1"/>
</dbReference>
<dbReference type="Gene3D" id="1.25.40.10">
    <property type="entry name" value="Tetratricopeptide repeat domain"/>
    <property type="match status" value="1"/>
</dbReference>
<gene>
    <name evidence="2" type="ORF">TSOC_004754</name>
</gene>
<reference evidence="2 3" key="1">
    <citation type="journal article" date="2017" name="Mol. Biol. Evol.">
        <title>The 4-celled Tetrabaena socialis nuclear genome reveals the essential components for genetic control of cell number at the origin of multicellularity in the volvocine lineage.</title>
        <authorList>
            <person name="Featherston J."/>
            <person name="Arakaki Y."/>
            <person name="Hanschen E.R."/>
            <person name="Ferris P.J."/>
            <person name="Michod R.E."/>
            <person name="Olson B.J.S.C."/>
            <person name="Nozaki H."/>
            <person name="Durand P.M."/>
        </authorList>
    </citation>
    <scope>NUCLEOTIDE SEQUENCE [LARGE SCALE GENOMIC DNA]</scope>
    <source>
        <strain evidence="2 3">NIES-571</strain>
    </source>
</reference>
<name>A0A2J8A832_9CHLO</name>
<keyword evidence="3" id="KW-1185">Reference proteome</keyword>
<accession>A0A2J8A832</accession>
<dbReference type="Proteomes" id="UP000236333">
    <property type="component" value="Unassembled WGS sequence"/>
</dbReference>
<sequence length="232" mass="24925">MHPLFSPCKARNRSVCAAAAASQYELRVCVNRTCKRQGSEQVLKFAQDLGLPSVRAAPTGCLGNCGSGPNLVLLPNEQLLNHVATPKDLAQVLTAFCNFQIDDVLLQATQLRLAGNAHAAQLEFRQAIESYTQALELKPPNGNHMLYTNRSAVYLQSGDKKASLDDARRAVGCAPKGFHAAHVRLIDSLYALGEYGAAAEACRQAAAADSSFKFLPEYPAIKRALLGTGQTL</sequence>
<dbReference type="AlphaFoldDB" id="A0A2J8A832"/>
<dbReference type="InterPro" id="IPR019734">
    <property type="entry name" value="TPR_rpt"/>
</dbReference>